<evidence type="ECO:0000256" key="1">
    <source>
        <dbReference type="SAM" id="MobiDB-lite"/>
    </source>
</evidence>
<feature type="region of interest" description="Disordered" evidence="1">
    <location>
        <begin position="57"/>
        <end position="81"/>
    </location>
</feature>
<keyword evidence="2" id="KW-0472">Membrane</keyword>
<reference evidence="4" key="1">
    <citation type="submission" date="2023-11" db="EMBL/GenBank/DDBJ databases">
        <title>Genome assemblies of two species of porcelain crab, Petrolisthes cinctipes and Petrolisthes manimaculis (Anomura: Porcellanidae).</title>
        <authorList>
            <person name="Angst P."/>
        </authorList>
    </citation>
    <scope>NUCLEOTIDE SEQUENCE</scope>
    <source>
        <strain evidence="4">PB745_02</strain>
        <tissue evidence="4">Gill</tissue>
    </source>
</reference>
<sequence>MFRLHSTHRPFIMFMIIFTSTGLGLWNVHLLMKQPDITRSKLMRGSPSLFYDNDEEGRRKVMDSTPSRQPYWNRGGESMVEQQQQQQQREIEKQILPEQSHNIVEKEQQQQLLPEESHTIVEKQQQLLPERHRESLEIQHDKKDPQRNNEEQEVVKIKDVVAVVVVSSLPRSGSTFLAELLTSHHFNGTSLFFEPLMPHQKKIRQQQQNTNGSFVVGRFLSGLLTCNFSDDFENWLKGKPLFLSYYHPSVERCFRRPAEGGSRCMKRLDLRTACRRTNTRVVKVVRSRLSWLAGLLQDSGAPQVKIIHLTRDPRASMTSIRKLGWNSDPKVKCKAMHDDLTEYDNLATKHQRQLLHVSHESMCLDPLTTTKTIFHFIHGNSHLPSSTLRFLRRHTGELHLQQYNNKMYESYGTGARSSSGGQVYDNLNTHSRQKGWQMNDHLKTHTSKQMKDNLKTHTSKQMKDNLKTHTSKQMKDNLNSHSRQQGWQEYDDMDTRRQSWREYDAWRWEISSQQLLRIEEDELCREVIERLGHVLFHTLHNARNASISLEPMSVVT</sequence>
<dbReference type="SUPFAM" id="SSF52540">
    <property type="entry name" value="P-loop containing nucleoside triphosphate hydrolases"/>
    <property type="match status" value="1"/>
</dbReference>
<dbReference type="InterPro" id="IPR027417">
    <property type="entry name" value="P-loop_NTPase"/>
</dbReference>
<keyword evidence="2" id="KW-0812">Transmembrane</keyword>
<dbReference type="EMBL" id="JAWZYT010006419">
    <property type="protein sequence ID" value="KAK4288218.1"/>
    <property type="molecule type" value="Genomic_DNA"/>
</dbReference>
<keyword evidence="5" id="KW-1185">Reference proteome</keyword>
<dbReference type="GO" id="GO:0001517">
    <property type="term" value="F:N-acetylglucosamine 6-O-sulfotransferase activity"/>
    <property type="evidence" value="ECO:0007669"/>
    <property type="project" value="TreeGrafter"/>
</dbReference>
<accession>A0AAE1NEJ6</accession>
<dbReference type="Gene3D" id="3.40.50.300">
    <property type="entry name" value="P-loop containing nucleotide triphosphate hydrolases"/>
    <property type="match status" value="1"/>
</dbReference>
<proteinExistence type="predicted"/>
<dbReference type="Pfam" id="PF00685">
    <property type="entry name" value="Sulfotransfer_1"/>
    <property type="match status" value="1"/>
</dbReference>
<dbReference type="GO" id="GO:0006790">
    <property type="term" value="P:sulfur compound metabolic process"/>
    <property type="evidence" value="ECO:0007669"/>
    <property type="project" value="TreeGrafter"/>
</dbReference>
<comment type="caution">
    <text evidence="4">The sequence shown here is derived from an EMBL/GenBank/DDBJ whole genome shotgun (WGS) entry which is preliminary data.</text>
</comment>
<dbReference type="Proteomes" id="UP001292094">
    <property type="component" value="Unassembled WGS sequence"/>
</dbReference>
<dbReference type="AlphaFoldDB" id="A0AAE1NEJ6"/>
<dbReference type="InterPro" id="IPR000863">
    <property type="entry name" value="Sulfotransferase_dom"/>
</dbReference>
<organism evidence="4 5">
    <name type="scientific">Petrolisthes manimaculis</name>
    <dbReference type="NCBI Taxonomy" id="1843537"/>
    <lineage>
        <taxon>Eukaryota</taxon>
        <taxon>Metazoa</taxon>
        <taxon>Ecdysozoa</taxon>
        <taxon>Arthropoda</taxon>
        <taxon>Crustacea</taxon>
        <taxon>Multicrustacea</taxon>
        <taxon>Malacostraca</taxon>
        <taxon>Eumalacostraca</taxon>
        <taxon>Eucarida</taxon>
        <taxon>Decapoda</taxon>
        <taxon>Pleocyemata</taxon>
        <taxon>Anomura</taxon>
        <taxon>Galatheoidea</taxon>
        <taxon>Porcellanidae</taxon>
        <taxon>Petrolisthes</taxon>
    </lineage>
</organism>
<evidence type="ECO:0000313" key="4">
    <source>
        <dbReference type="EMBL" id="KAK4288218.1"/>
    </source>
</evidence>
<dbReference type="PANTHER" id="PTHR10704">
    <property type="entry name" value="CARBOHYDRATE SULFOTRANSFERASE"/>
    <property type="match status" value="1"/>
</dbReference>
<feature type="domain" description="Sulfotransferase" evidence="3">
    <location>
        <begin position="164"/>
        <end position="463"/>
    </location>
</feature>
<dbReference type="GO" id="GO:0006044">
    <property type="term" value="P:N-acetylglucosamine metabolic process"/>
    <property type="evidence" value="ECO:0007669"/>
    <property type="project" value="TreeGrafter"/>
</dbReference>
<evidence type="ECO:0000313" key="5">
    <source>
        <dbReference type="Proteomes" id="UP001292094"/>
    </source>
</evidence>
<keyword evidence="2" id="KW-1133">Transmembrane helix</keyword>
<dbReference type="PANTHER" id="PTHR10704:SF44">
    <property type="entry name" value="LD35051P-RELATED"/>
    <property type="match status" value="1"/>
</dbReference>
<evidence type="ECO:0000256" key="2">
    <source>
        <dbReference type="SAM" id="Phobius"/>
    </source>
</evidence>
<protein>
    <recommendedName>
        <fullName evidence="3">Sulfotransferase domain-containing protein</fullName>
    </recommendedName>
</protein>
<feature type="transmembrane region" description="Helical" evidence="2">
    <location>
        <begin position="12"/>
        <end position="32"/>
    </location>
</feature>
<dbReference type="InterPro" id="IPR051135">
    <property type="entry name" value="Gal/GlcNAc/GalNAc_ST"/>
</dbReference>
<name>A0AAE1NEJ6_9EUCA</name>
<evidence type="ECO:0000259" key="3">
    <source>
        <dbReference type="Pfam" id="PF00685"/>
    </source>
</evidence>
<gene>
    <name evidence="4" type="ORF">Pmani_038746</name>
</gene>